<dbReference type="GO" id="GO:0030599">
    <property type="term" value="F:pectinesterase activity"/>
    <property type="evidence" value="ECO:0007669"/>
    <property type="project" value="UniProtKB-EC"/>
</dbReference>
<name>A0AAN8W9H4_9MAGN</name>
<dbReference type="InterPro" id="IPR006501">
    <property type="entry name" value="Pectinesterase_inhib_dom"/>
</dbReference>
<evidence type="ECO:0000313" key="10">
    <source>
        <dbReference type="Proteomes" id="UP001370490"/>
    </source>
</evidence>
<comment type="caution">
    <text evidence="9">The sequence shown here is derived from an EMBL/GenBank/DDBJ whole genome shotgun (WGS) entry which is preliminary data.</text>
</comment>
<dbReference type="InterPro" id="IPR035513">
    <property type="entry name" value="Invertase/methylesterase_inhib"/>
</dbReference>
<keyword evidence="4 7" id="KW-0732">Signal</keyword>
<dbReference type="AlphaFoldDB" id="A0AAN8W9H4"/>
<proteinExistence type="inferred from homology"/>
<feature type="chain" id="PRO_5043010378" description="pectinesterase" evidence="7">
    <location>
        <begin position="26"/>
        <end position="190"/>
    </location>
</feature>
<evidence type="ECO:0000259" key="8">
    <source>
        <dbReference type="SMART" id="SM00856"/>
    </source>
</evidence>
<dbReference type="PANTHER" id="PTHR31080">
    <property type="entry name" value="PECTINESTERASE INHIBITOR-LIKE"/>
    <property type="match status" value="1"/>
</dbReference>
<keyword evidence="5" id="KW-1015">Disulfide bond</keyword>
<evidence type="ECO:0000256" key="7">
    <source>
        <dbReference type="SAM" id="SignalP"/>
    </source>
</evidence>
<accession>A0AAN8W9H4</accession>
<dbReference type="SMART" id="SM00856">
    <property type="entry name" value="PMEI"/>
    <property type="match status" value="1"/>
</dbReference>
<evidence type="ECO:0000256" key="5">
    <source>
        <dbReference type="ARBA" id="ARBA00023157"/>
    </source>
</evidence>
<feature type="signal peptide" evidence="7">
    <location>
        <begin position="1"/>
        <end position="25"/>
    </location>
</feature>
<dbReference type="InterPro" id="IPR051955">
    <property type="entry name" value="PME_Inhibitor"/>
</dbReference>
<dbReference type="FunFam" id="1.20.140.40:FF:000010">
    <property type="entry name" value="Pectinesterase"/>
    <property type="match status" value="1"/>
</dbReference>
<evidence type="ECO:0000313" key="9">
    <source>
        <dbReference type="EMBL" id="KAK6947620.1"/>
    </source>
</evidence>
<organism evidence="9 10">
    <name type="scientific">Dillenia turbinata</name>
    <dbReference type="NCBI Taxonomy" id="194707"/>
    <lineage>
        <taxon>Eukaryota</taxon>
        <taxon>Viridiplantae</taxon>
        <taxon>Streptophyta</taxon>
        <taxon>Embryophyta</taxon>
        <taxon>Tracheophyta</taxon>
        <taxon>Spermatophyta</taxon>
        <taxon>Magnoliopsida</taxon>
        <taxon>eudicotyledons</taxon>
        <taxon>Gunneridae</taxon>
        <taxon>Pentapetalae</taxon>
        <taxon>Dilleniales</taxon>
        <taxon>Dilleniaceae</taxon>
        <taxon>Dillenia</taxon>
    </lineage>
</organism>
<dbReference type="CDD" id="cd15798">
    <property type="entry name" value="PMEI-like_3"/>
    <property type="match status" value="1"/>
</dbReference>
<evidence type="ECO:0000256" key="6">
    <source>
        <dbReference type="ARBA" id="ARBA00023180"/>
    </source>
</evidence>
<dbReference type="PANTHER" id="PTHR31080:SF117">
    <property type="entry name" value="PLANT INVERTASE_PECTIN METHYLESTERASE INHIBITOR SUPERFAMILY PROTEIN"/>
    <property type="match status" value="1"/>
</dbReference>
<dbReference type="EC" id="3.1.1.11" evidence="3"/>
<feature type="domain" description="Pectinesterase inhibitor" evidence="8">
    <location>
        <begin position="27"/>
        <end position="183"/>
    </location>
</feature>
<comment type="similarity">
    <text evidence="2">In the C-terminal section; belongs to the pectinesterase family.</text>
</comment>
<comment type="similarity">
    <text evidence="1">In the N-terminal section; belongs to the PMEI family.</text>
</comment>
<sequence>MELSFFSSALALLLIISLYMSQVSATADTEFVKTSCNATTYPKLCFNTLSAYAGKIQASPKLLANTALNVTLSNAQCTFIIMTRVAKSPRLKPREALAMEDCVELMGDSIDMIRNSIVELGPDPGQDFAFRMSNVQTWVSAAWTDTVTCLDGFSGNEMGGYAKSNIQSPVLVVEHLISNALALVNNYANS</sequence>
<dbReference type="Gene3D" id="1.20.140.40">
    <property type="entry name" value="Invertase/pectin methylesterase inhibitor family protein"/>
    <property type="match status" value="1"/>
</dbReference>
<gene>
    <name evidence="9" type="ORF">RJ641_001093</name>
</gene>
<dbReference type="Pfam" id="PF04043">
    <property type="entry name" value="PMEI"/>
    <property type="match status" value="1"/>
</dbReference>
<protein>
    <recommendedName>
        <fullName evidence="3">pectinesterase</fullName>
        <ecNumber evidence="3">3.1.1.11</ecNumber>
    </recommendedName>
</protein>
<evidence type="ECO:0000256" key="2">
    <source>
        <dbReference type="ARBA" id="ARBA00007786"/>
    </source>
</evidence>
<keyword evidence="6" id="KW-0325">Glycoprotein</keyword>
<dbReference type="GO" id="GO:0004857">
    <property type="term" value="F:enzyme inhibitor activity"/>
    <property type="evidence" value="ECO:0007669"/>
    <property type="project" value="InterPro"/>
</dbReference>
<evidence type="ECO:0000256" key="1">
    <source>
        <dbReference type="ARBA" id="ARBA00006027"/>
    </source>
</evidence>
<dbReference type="EMBL" id="JBAMMX010000001">
    <property type="protein sequence ID" value="KAK6947620.1"/>
    <property type="molecule type" value="Genomic_DNA"/>
</dbReference>
<evidence type="ECO:0000256" key="4">
    <source>
        <dbReference type="ARBA" id="ARBA00022729"/>
    </source>
</evidence>
<dbReference type="Proteomes" id="UP001370490">
    <property type="component" value="Unassembled WGS sequence"/>
</dbReference>
<dbReference type="SUPFAM" id="SSF101148">
    <property type="entry name" value="Plant invertase/pectin methylesterase inhibitor"/>
    <property type="match status" value="1"/>
</dbReference>
<evidence type="ECO:0000256" key="3">
    <source>
        <dbReference type="ARBA" id="ARBA00013229"/>
    </source>
</evidence>
<dbReference type="NCBIfam" id="TIGR01614">
    <property type="entry name" value="PME_inhib"/>
    <property type="match status" value="1"/>
</dbReference>
<keyword evidence="10" id="KW-1185">Reference proteome</keyword>
<reference evidence="9 10" key="1">
    <citation type="submission" date="2023-12" db="EMBL/GenBank/DDBJ databases">
        <title>A high-quality genome assembly for Dillenia turbinata (Dilleniales).</title>
        <authorList>
            <person name="Chanderbali A."/>
        </authorList>
    </citation>
    <scope>NUCLEOTIDE SEQUENCE [LARGE SCALE GENOMIC DNA]</scope>
    <source>
        <strain evidence="9">LSX21</strain>
        <tissue evidence="9">Leaf</tissue>
    </source>
</reference>